<evidence type="ECO:0008006" key="5">
    <source>
        <dbReference type="Google" id="ProtNLM"/>
    </source>
</evidence>
<comment type="caution">
    <text evidence="3">The sequence shown here is derived from an EMBL/GenBank/DDBJ whole genome shotgun (WGS) entry which is preliminary data.</text>
</comment>
<evidence type="ECO:0000256" key="1">
    <source>
        <dbReference type="SAM" id="Coils"/>
    </source>
</evidence>
<keyword evidence="4" id="KW-1185">Reference proteome</keyword>
<dbReference type="AlphaFoldDB" id="A0A5C6X2H3"/>
<feature type="coiled-coil region" evidence="1">
    <location>
        <begin position="29"/>
        <end position="56"/>
    </location>
</feature>
<protein>
    <recommendedName>
        <fullName evidence="5">DUF883 domain-containing protein</fullName>
    </recommendedName>
</protein>
<dbReference type="OrthoDB" id="5519625at2"/>
<name>A0A5C6X2H3_9DELT</name>
<proteinExistence type="predicted"/>
<keyword evidence="1" id="KW-0175">Coiled coil</keyword>
<organism evidence="3 4">
    <name type="scientific">Lujinxingia vulgaris</name>
    <dbReference type="NCBI Taxonomy" id="2600176"/>
    <lineage>
        <taxon>Bacteria</taxon>
        <taxon>Deltaproteobacteria</taxon>
        <taxon>Bradymonadales</taxon>
        <taxon>Lujinxingiaceae</taxon>
        <taxon>Lujinxingia</taxon>
    </lineage>
</organism>
<dbReference type="Proteomes" id="UP000321412">
    <property type="component" value="Unassembled WGS sequence"/>
</dbReference>
<feature type="region of interest" description="Disordered" evidence="2">
    <location>
        <begin position="1"/>
        <end position="28"/>
    </location>
</feature>
<evidence type="ECO:0000313" key="4">
    <source>
        <dbReference type="Proteomes" id="UP000321412"/>
    </source>
</evidence>
<gene>
    <name evidence="3" type="ORF">FRC98_16200</name>
</gene>
<feature type="compositionally biased region" description="Low complexity" evidence="2">
    <location>
        <begin position="1"/>
        <end position="16"/>
    </location>
</feature>
<dbReference type="EMBL" id="VOSM01000009">
    <property type="protein sequence ID" value="TXD35356.1"/>
    <property type="molecule type" value="Genomic_DNA"/>
</dbReference>
<accession>A0A5C6X2H3</accession>
<evidence type="ECO:0000256" key="2">
    <source>
        <dbReference type="SAM" id="MobiDB-lite"/>
    </source>
</evidence>
<sequence>MTEAKPTTATTPQQPQSEPGVGERAAEARARIEQQYHDIEQNYDQTRQRLQEFNDQAVDFIRTNPGLAIAGAVAAGYVIGRLASRRWLA</sequence>
<evidence type="ECO:0000313" key="3">
    <source>
        <dbReference type="EMBL" id="TXD35356.1"/>
    </source>
</evidence>
<reference evidence="3 4" key="1">
    <citation type="submission" date="2019-08" db="EMBL/GenBank/DDBJ databases">
        <title>Bradymonadales sp. TMQ4.</title>
        <authorList>
            <person name="Liang Q."/>
        </authorList>
    </citation>
    <scope>NUCLEOTIDE SEQUENCE [LARGE SCALE GENOMIC DNA]</scope>
    <source>
        <strain evidence="3 4">TMQ4</strain>
    </source>
</reference>
<dbReference type="RefSeq" id="WP_146982493.1">
    <property type="nucleotide sequence ID" value="NZ_VOSM01000009.1"/>
</dbReference>